<evidence type="ECO:0000256" key="4">
    <source>
        <dbReference type="SAM" id="MobiDB-lite"/>
    </source>
</evidence>
<feature type="coiled-coil region" evidence="3">
    <location>
        <begin position="909"/>
        <end position="958"/>
    </location>
</feature>
<dbReference type="OrthoDB" id="45033at2759"/>
<feature type="region of interest" description="Disordered" evidence="4">
    <location>
        <begin position="129"/>
        <end position="185"/>
    </location>
</feature>
<evidence type="ECO:0000313" key="6">
    <source>
        <dbReference type="EMBL" id="KAG7366387.1"/>
    </source>
</evidence>
<organism evidence="6 7">
    <name type="scientific">Nitzschia inconspicua</name>
    <dbReference type="NCBI Taxonomy" id="303405"/>
    <lineage>
        <taxon>Eukaryota</taxon>
        <taxon>Sar</taxon>
        <taxon>Stramenopiles</taxon>
        <taxon>Ochrophyta</taxon>
        <taxon>Bacillariophyta</taxon>
        <taxon>Bacillariophyceae</taxon>
        <taxon>Bacillariophycidae</taxon>
        <taxon>Bacillariales</taxon>
        <taxon>Bacillariaceae</taxon>
        <taxon>Nitzschia</taxon>
    </lineage>
</organism>
<name>A0A9K3Q012_9STRA</name>
<evidence type="ECO:0000313" key="7">
    <source>
        <dbReference type="Proteomes" id="UP000693970"/>
    </source>
</evidence>
<proteinExistence type="predicted"/>
<feature type="region of interest" description="Disordered" evidence="4">
    <location>
        <begin position="1181"/>
        <end position="1218"/>
    </location>
</feature>
<feature type="domain" description="DDT" evidence="5">
    <location>
        <begin position="355"/>
        <end position="427"/>
    </location>
</feature>
<dbReference type="Pfam" id="PF02791">
    <property type="entry name" value="DDT"/>
    <property type="match status" value="1"/>
</dbReference>
<dbReference type="PROSITE" id="PS50827">
    <property type="entry name" value="DDT"/>
    <property type="match status" value="1"/>
</dbReference>
<accession>A0A9K3Q012</accession>
<dbReference type="SMART" id="SM00571">
    <property type="entry name" value="DDT"/>
    <property type="match status" value="1"/>
</dbReference>
<protein>
    <submittedName>
        <fullName evidence="6">DDT domain containing protein</fullName>
    </submittedName>
</protein>
<feature type="region of interest" description="Disordered" evidence="4">
    <location>
        <begin position="1"/>
        <end position="26"/>
    </location>
</feature>
<keyword evidence="3" id="KW-0175">Coiled coil</keyword>
<comment type="caution">
    <text evidence="6">The sequence shown here is derived from an EMBL/GenBank/DDBJ whole genome shotgun (WGS) entry which is preliminary data.</text>
</comment>
<evidence type="ECO:0000256" key="3">
    <source>
        <dbReference type="SAM" id="Coils"/>
    </source>
</evidence>
<dbReference type="Proteomes" id="UP000693970">
    <property type="component" value="Unassembled WGS sequence"/>
</dbReference>
<reference evidence="6" key="2">
    <citation type="submission" date="2021-04" db="EMBL/GenBank/DDBJ databases">
        <authorList>
            <person name="Podell S."/>
        </authorList>
    </citation>
    <scope>NUCLEOTIDE SEQUENCE</scope>
    <source>
        <strain evidence="6">Hildebrandi</strain>
    </source>
</reference>
<feature type="region of interest" description="Disordered" evidence="4">
    <location>
        <begin position="1552"/>
        <end position="1592"/>
    </location>
</feature>
<dbReference type="Pfam" id="PF15613">
    <property type="entry name" value="WSD"/>
    <property type="match status" value="1"/>
</dbReference>
<evidence type="ECO:0000256" key="2">
    <source>
        <dbReference type="ARBA" id="ARBA00023242"/>
    </source>
</evidence>
<gene>
    <name evidence="6" type="ORF">IV203_029057</name>
</gene>
<feature type="compositionally biased region" description="Basic and acidic residues" evidence="4">
    <location>
        <begin position="16"/>
        <end position="26"/>
    </location>
</feature>
<feature type="coiled-coil region" evidence="3">
    <location>
        <begin position="820"/>
        <end position="855"/>
    </location>
</feature>
<evidence type="ECO:0000256" key="1">
    <source>
        <dbReference type="ARBA" id="ARBA00004123"/>
    </source>
</evidence>
<comment type="subcellular location">
    <subcellularLocation>
        <location evidence="1">Nucleus</location>
    </subcellularLocation>
</comment>
<dbReference type="EMBL" id="JAGRRH010000007">
    <property type="protein sequence ID" value="KAG7366387.1"/>
    <property type="molecule type" value="Genomic_DNA"/>
</dbReference>
<dbReference type="GO" id="GO:0005634">
    <property type="term" value="C:nucleus"/>
    <property type="evidence" value="ECO:0007669"/>
    <property type="project" value="UniProtKB-SubCell"/>
</dbReference>
<feature type="compositionally biased region" description="Polar residues" evidence="4">
    <location>
        <begin position="1580"/>
        <end position="1592"/>
    </location>
</feature>
<sequence>MADTPEKHRHHHHHHTDAEKEKNRQKALRRMEKILTKAWELPDAEPFQMAKHSSTSSILCLTSLGQKVDEQRYSYGKHGWEDFARDIGGIYNRHLHRKTKHAKTAQTHLQQVCAMLAEKDSSLVQVARNAPAPIERDRQQDSSSGGKKRKSGTDNGGDAKRRSSSANNDKKASAGAPKENTNDLTISEREAKALEALSEFIESKGGDAALVQNYRCRVTKKPSDGRYDINYYNEQGRRFRSMVEVGRFLNLVDDTATRSAAVGKMKKRKRGSAPTAKETLAEKKKLRRELDRLRKQFSRASKSLDDFMTGDKEFEYPVDDALLLEDTENGKPRVLPTNCPAARIPDIRSFSGLPDHCIPDVLQAWDFLCTFSRTISLEPIPLDDFVQCLTYRPPSKLSDSDIWKCPPVYLGEAHLALLKLIFSDASSDEWWWSILETEETENAVLTDPNVDVTVKEEESELPLIKVNFAALLADEEDPSLTSSWLQELQSIRKIKASDAVELKRALNTAKKLMANKWASAYTRKALQLGRTSGPGFMKRAMVWLYDKVTEAKPELSKQRSGSRTTSEAMKKRATIVEEVSQQMEKLSSAALTVTDDDLLSDAEEDDEEEESDDEEEQQIDEKERSISPAESNEEDKIASYIPPKPSPSLVDFLLPPGKPIPPTELVGPATWPQLAGAAGCRIIHRYKRLRNEVDDTLRRFRELSQLTVRERRQRERLSTGRTLSEFVTVNGSDGPTERACELLNAGRDYLELSPLERLALLRVLIEAAYDTFKIYEVVDSNHKQRTNAAKALFTEQRRANKEAKEKAAADEAAARQDLAAEARNNFLEEKREEIRKLNENNLELTIEEIETLTEQDILDFDEDIKADFDALPTPDSFNKAEVVDRIAKIQEAAAFETELLIVVTMDELVEKEKQNIASMEQYLEELGGEEALMDPGTERSLARKIEKLRRDIQKAYEATEYLPGVRAEATEALKDAIADGTIKSLRGAIRQAKTAKLFFPDNETNGVVALDVVRDAHMELENAKHLKRVADAQKDLVSKMNKCFIRTDPLGTDRFRNALWRFEYGDQSHIWVEVNPVLNHATMQLKNEPGYLKLAHDDVSEIVIGPADIEEDFPPTDASESKDRFRIFSRREYHQSGAAASLVKREWGCHVNESSIRALMKGLDSRGIRENSLKKNLKEALEEKTTSAEAVPKETSEADEGKIDEEKNDDVGITKEGLETSGDEDCFAQAKKSALSFDSDIIDPDNLPSIKESAIGQQARVRIVVESTKEGEIARYENGSVTAWKKKKEAVPVTNGETEFEPQMRDVLVPYWRISLDNSTEFWMSGNEVIECIVRFHKWKGQDADYFEHDSTFLSYRNNLGRHCGKAAEAPQAMLPIRFGLYMVKREAELYQRLKIISLDNNWGGKSGTRNAWITSMRDYAFEFQTVKEGLLTLEKAFFELIGGTLKENPDGDKTAKELLENPSTREDIELESMDVTISGLWNSKASRDVFLEIVSKCETIGFLSLAFELLCRNTMAFIEAHRIKSGLPAVAQESNSLEQYAPLPMRTTRRMNAWQQQQQQAENDQSFWDPPAGRRTRRTNAWQSNQDSWDY</sequence>
<dbReference type="PANTHER" id="PTHR15546">
    <property type="entry name" value="BROMODOMAIN ADJACENT TO ZINC FINGER DOMAIN, 2A"/>
    <property type="match status" value="1"/>
</dbReference>
<feature type="region of interest" description="Disordered" evidence="4">
    <location>
        <begin position="587"/>
        <end position="642"/>
    </location>
</feature>
<dbReference type="PANTHER" id="PTHR15546:SF2">
    <property type="entry name" value="DDT DOMAIN-CONTAINING PROTEIN DDB_G0282237"/>
    <property type="match status" value="1"/>
</dbReference>
<feature type="compositionally biased region" description="Acidic residues" evidence="4">
    <location>
        <begin position="594"/>
        <end position="618"/>
    </location>
</feature>
<dbReference type="InterPro" id="IPR053271">
    <property type="entry name" value="DDT_domain"/>
</dbReference>
<dbReference type="InterPro" id="IPR028941">
    <property type="entry name" value="WHIM2_dom"/>
</dbReference>
<dbReference type="InterPro" id="IPR018501">
    <property type="entry name" value="DDT_dom"/>
</dbReference>
<feature type="coiled-coil region" evidence="3">
    <location>
        <begin position="276"/>
        <end position="303"/>
    </location>
</feature>
<keyword evidence="7" id="KW-1185">Reference proteome</keyword>
<evidence type="ECO:0000259" key="5">
    <source>
        <dbReference type="PROSITE" id="PS50827"/>
    </source>
</evidence>
<reference evidence="6" key="1">
    <citation type="journal article" date="2021" name="Sci. Rep.">
        <title>Diploid genomic architecture of Nitzschia inconspicua, an elite biomass production diatom.</title>
        <authorList>
            <person name="Oliver A."/>
            <person name="Podell S."/>
            <person name="Pinowska A."/>
            <person name="Traller J.C."/>
            <person name="Smith S.R."/>
            <person name="McClure R."/>
            <person name="Beliaev A."/>
            <person name="Bohutskyi P."/>
            <person name="Hill E.A."/>
            <person name="Rabines A."/>
            <person name="Zheng H."/>
            <person name="Allen L.Z."/>
            <person name="Kuo A."/>
            <person name="Grigoriev I.V."/>
            <person name="Allen A.E."/>
            <person name="Hazlebeck D."/>
            <person name="Allen E.E."/>
        </authorList>
    </citation>
    <scope>NUCLEOTIDE SEQUENCE</scope>
    <source>
        <strain evidence="6">Hildebrandi</strain>
    </source>
</reference>
<keyword evidence="2" id="KW-0539">Nucleus</keyword>